<name>A0A940IFS8_9BACT</name>
<dbReference type="Proteomes" id="UP000771749">
    <property type="component" value="Unassembled WGS sequence"/>
</dbReference>
<dbReference type="SMART" id="SM00506">
    <property type="entry name" value="A1pp"/>
    <property type="match status" value="1"/>
</dbReference>
<dbReference type="PANTHER" id="PTHR11106">
    <property type="entry name" value="GANGLIOSIDE INDUCED DIFFERENTIATION ASSOCIATED PROTEIN 2-RELATED"/>
    <property type="match status" value="1"/>
</dbReference>
<dbReference type="Pfam" id="PF01661">
    <property type="entry name" value="Macro"/>
    <property type="match status" value="1"/>
</dbReference>
<feature type="domain" description="Macro" evidence="1">
    <location>
        <begin position="1"/>
        <end position="170"/>
    </location>
</feature>
<proteinExistence type="predicted"/>
<dbReference type="PROSITE" id="PS51154">
    <property type="entry name" value="MACRO"/>
    <property type="match status" value="1"/>
</dbReference>
<reference evidence="2" key="2">
    <citation type="journal article" date="2021" name="PeerJ">
        <title>Extensive microbial diversity within the chicken gut microbiome revealed by metagenomics and culture.</title>
        <authorList>
            <person name="Gilroy R."/>
            <person name="Ravi A."/>
            <person name="Getino M."/>
            <person name="Pursley I."/>
            <person name="Horton D.L."/>
            <person name="Alikhan N.F."/>
            <person name="Baker D."/>
            <person name="Gharbi K."/>
            <person name="Hall N."/>
            <person name="Watson M."/>
            <person name="Adriaenssens E.M."/>
            <person name="Foster-Nyarko E."/>
            <person name="Jarju S."/>
            <person name="Secka A."/>
            <person name="Antonio M."/>
            <person name="Oren A."/>
            <person name="Chaudhuri R.R."/>
            <person name="La Ragione R."/>
            <person name="Hildebrand F."/>
            <person name="Pallen M.J."/>
        </authorList>
    </citation>
    <scope>NUCLEOTIDE SEQUENCE</scope>
    <source>
        <strain evidence="2">F1-3629</strain>
    </source>
</reference>
<dbReference type="EMBL" id="JADIMJ010000016">
    <property type="protein sequence ID" value="MBO8453248.1"/>
    <property type="molecule type" value="Genomic_DNA"/>
</dbReference>
<organism evidence="2 3">
    <name type="scientific">Candidatus Cryptobacteroides gallistercoris</name>
    <dbReference type="NCBI Taxonomy" id="2840765"/>
    <lineage>
        <taxon>Bacteria</taxon>
        <taxon>Pseudomonadati</taxon>
        <taxon>Bacteroidota</taxon>
        <taxon>Bacteroidia</taxon>
        <taxon>Bacteroidales</taxon>
        <taxon>Candidatus Cryptobacteroides</taxon>
    </lineage>
</organism>
<dbReference type="SUPFAM" id="SSF52949">
    <property type="entry name" value="Macro domain-like"/>
    <property type="match status" value="1"/>
</dbReference>
<dbReference type="AlphaFoldDB" id="A0A940IFS8"/>
<dbReference type="Gene3D" id="3.40.220.10">
    <property type="entry name" value="Leucine Aminopeptidase, subunit E, domain 1"/>
    <property type="match status" value="1"/>
</dbReference>
<feature type="non-terminal residue" evidence="2">
    <location>
        <position position="170"/>
    </location>
</feature>
<dbReference type="InterPro" id="IPR002589">
    <property type="entry name" value="Macro_dom"/>
</dbReference>
<evidence type="ECO:0000313" key="3">
    <source>
        <dbReference type="Proteomes" id="UP000771749"/>
    </source>
</evidence>
<sequence>MERAYTINNSEIRIYFGNILDTDAEVIVSSDDCLLSMGGGISRCIMEAAGDALVSDAMKKIPAQLGNIVVTTAGNLRQKFIFHAITIDEEAIIEKFLENDGNTDEIYKYIVGQSIRESFRIMAVLDIHSIAFPAIGAGAARIPYESVAQIMSETLAQILSATNKHYDVSI</sequence>
<evidence type="ECO:0000313" key="2">
    <source>
        <dbReference type="EMBL" id="MBO8453248.1"/>
    </source>
</evidence>
<gene>
    <name evidence="2" type="ORF">IAC07_00815</name>
</gene>
<comment type="caution">
    <text evidence="2">The sequence shown here is derived from an EMBL/GenBank/DDBJ whole genome shotgun (WGS) entry which is preliminary data.</text>
</comment>
<accession>A0A940IFS8</accession>
<protein>
    <submittedName>
        <fullName evidence="2">Macro domain-containing protein</fullName>
    </submittedName>
</protein>
<dbReference type="InterPro" id="IPR043472">
    <property type="entry name" value="Macro_dom-like"/>
</dbReference>
<evidence type="ECO:0000259" key="1">
    <source>
        <dbReference type="PROSITE" id="PS51154"/>
    </source>
</evidence>
<reference evidence="2" key="1">
    <citation type="submission" date="2020-10" db="EMBL/GenBank/DDBJ databases">
        <authorList>
            <person name="Gilroy R."/>
        </authorList>
    </citation>
    <scope>NUCLEOTIDE SEQUENCE</scope>
    <source>
        <strain evidence="2">F1-3629</strain>
    </source>
</reference>